<evidence type="ECO:0000313" key="1">
    <source>
        <dbReference type="EMBL" id="NML15485.1"/>
    </source>
</evidence>
<accession>A0A848F9R8</accession>
<dbReference type="GO" id="GO:0000287">
    <property type="term" value="F:magnesium ion binding"/>
    <property type="evidence" value="ECO:0007669"/>
    <property type="project" value="InterPro"/>
</dbReference>
<protein>
    <submittedName>
        <fullName evidence="1">Restriction endonuclease</fullName>
    </submittedName>
</protein>
<dbReference type="AlphaFoldDB" id="A0A848F9R8"/>
<keyword evidence="1" id="KW-0255">Endonuclease</keyword>
<comment type="caution">
    <text evidence="1">The sequence shown here is derived from an EMBL/GenBank/DDBJ whole genome shotgun (WGS) entry which is preliminary data.</text>
</comment>
<dbReference type="InterPro" id="IPR011335">
    <property type="entry name" value="Restrct_endonuc-II-like"/>
</dbReference>
<dbReference type="Proteomes" id="UP000574067">
    <property type="component" value="Unassembled WGS sequence"/>
</dbReference>
<name>A0A848F9R8_9BURK</name>
<dbReference type="GO" id="GO:0003677">
    <property type="term" value="F:DNA binding"/>
    <property type="evidence" value="ECO:0007669"/>
    <property type="project" value="InterPro"/>
</dbReference>
<dbReference type="SUPFAM" id="SSF52980">
    <property type="entry name" value="Restriction endonuclease-like"/>
    <property type="match status" value="1"/>
</dbReference>
<dbReference type="InterPro" id="IPR011338">
    <property type="entry name" value="BamHI/BglII/BstY"/>
</dbReference>
<keyword evidence="2" id="KW-1185">Reference proteome</keyword>
<reference evidence="1 2" key="1">
    <citation type="submission" date="2020-04" db="EMBL/GenBank/DDBJ databases">
        <title>Azohydromonas sp. isolated from soil.</title>
        <authorList>
            <person name="Dahal R.H."/>
        </authorList>
    </citation>
    <scope>NUCLEOTIDE SEQUENCE [LARGE SCALE GENOMIC DNA]</scope>
    <source>
        <strain evidence="1 2">G-1-1-14</strain>
    </source>
</reference>
<keyword evidence="1" id="KW-0378">Hydrolase</keyword>
<gene>
    <name evidence="1" type="ORF">HHL10_10910</name>
</gene>
<dbReference type="Gene3D" id="3.40.91.20">
    <property type="match status" value="1"/>
</dbReference>
<dbReference type="EMBL" id="JABBFW010000006">
    <property type="protein sequence ID" value="NML15485.1"/>
    <property type="molecule type" value="Genomic_DNA"/>
</dbReference>
<dbReference type="GO" id="GO:0009307">
    <property type="term" value="P:DNA restriction-modification system"/>
    <property type="evidence" value="ECO:0007669"/>
    <property type="project" value="InterPro"/>
</dbReference>
<evidence type="ECO:0000313" key="2">
    <source>
        <dbReference type="Proteomes" id="UP000574067"/>
    </source>
</evidence>
<dbReference type="Pfam" id="PF02923">
    <property type="entry name" value="BamHI"/>
    <property type="match status" value="1"/>
</dbReference>
<dbReference type="GO" id="GO:0009036">
    <property type="term" value="F:type II site-specific deoxyribonuclease activity"/>
    <property type="evidence" value="ECO:0007669"/>
    <property type="project" value="InterPro"/>
</dbReference>
<dbReference type="InterPro" id="IPR004194">
    <property type="entry name" value="Restrct_endonuc_II_BamHI"/>
</dbReference>
<proteinExistence type="predicted"/>
<dbReference type="RefSeq" id="WP_169160388.1">
    <property type="nucleotide sequence ID" value="NZ_JABBFW010000006.1"/>
</dbReference>
<sequence>MRLVNVRHLLHRGTFASSVEATRIDTDIQNGIQRVCWPAGSGSFTLLNTPDGNGVKPIKNDFIAHLQEQGWQVEQRMRIASRIRPGKVDAVHRLQDGRHFAVEWETGNISSSHRALNKMAVGLLDGCLAGGALVLPSRQMYTYLTDRTGNYSEIEPYFPMWESLVVEGVLSVYVVEYDALSSTAPAIPKGTDGRALR</sequence>
<organism evidence="1 2">
    <name type="scientific">Azohydromonas caseinilytica</name>
    <dbReference type="NCBI Taxonomy" id="2728836"/>
    <lineage>
        <taxon>Bacteria</taxon>
        <taxon>Pseudomonadati</taxon>
        <taxon>Pseudomonadota</taxon>
        <taxon>Betaproteobacteria</taxon>
        <taxon>Burkholderiales</taxon>
        <taxon>Sphaerotilaceae</taxon>
        <taxon>Azohydromonas</taxon>
    </lineage>
</organism>
<keyword evidence="1" id="KW-0540">Nuclease</keyword>
<dbReference type="CDD" id="cd00942">
    <property type="entry name" value="BamHI-like"/>
    <property type="match status" value="1"/>
</dbReference>